<reference evidence="17 18" key="1">
    <citation type="journal article" date="2011" name="Nature">
        <title>A high-resolution map of human evolutionary constraint using 29 mammals.</title>
        <authorList>
            <person name="Lindblad-Toh K."/>
            <person name="Garber M."/>
            <person name="Zuk O."/>
            <person name="Lin M.F."/>
            <person name="Parker B.J."/>
            <person name="Washietl S."/>
            <person name="Kheradpour P."/>
            <person name="Ernst J."/>
            <person name="Jordan G."/>
            <person name="Mauceli E."/>
            <person name="Ward L.D."/>
            <person name="Lowe C.B."/>
            <person name="Holloway A.K."/>
            <person name="Clamp M."/>
            <person name="Gnerre S."/>
            <person name="Alfoldi J."/>
            <person name="Beal K."/>
            <person name="Chang J."/>
            <person name="Clawson H."/>
            <person name="Cuff J."/>
            <person name="Di Palma F."/>
            <person name="Fitzgerald S."/>
            <person name="Flicek P."/>
            <person name="Guttman M."/>
            <person name="Hubisz M.J."/>
            <person name="Jaffe D.B."/>
            <person name="Jungreis I."/>
            <person name="Kent W.J."/>
            <person name="Kostka D."/>
            <person name="Lara M."/>
            <person name="Martins A.L."/>
            <person name="Massingham T."/>
            <person name="Moltke I."/>
            <person name="Raney B.J."/>
            <person name="Rasmussen M.D."/>
            <person name="Robinson J."/>
            <person name="Stark A."/>
            <person name="Vilella A.J."/>
            <person name="Wen J."/>
            <person name="Xie X."/>
            <person name="Zody M.C."/>
            <person name="Baldwin J."/>
            <person name="Bloom T."/>
            <person name="Chin C.W."/>
            <person name="Heiman D."/>
            <person name="Nicol R."/>
            <person name="Nusbaum C."/>
            <person name="Young S."/>
            <person name="Wilkinson J."/>
            <person name="Worley K.C."/>
            <person name="Kovar C.L."/>
            <person name="Muzny D.M."/>
            <person name="Gibbs R.A."/>
            <person name="Cree A."/>
            <person name="Dihn H.H."/>
            <person name="Fowler G."/>
            <person name="Jhangiani S."/>
            <person name="Joshi V."/>
            <person name="Lee S."/>
            <person name="Lewis L.R."/>
            <person name="Nazareth L.V."/>
            <person name="Okwuonu G."/>
            <person name="Santibanez J."/>
            <person name="Warren W.C."/>
            <person name="Mardis E.R."/>
            <person name="Weinstock G.M."/>
            <person name="Wilson R.K."/>
            <person name="Delehaunty K."/>
            <person name="Dooling D."/>
            <person name="Fronik C."/>
            <person name="Fulton L."/>
            <person name="Fulton B."/>
            <person name="Graves T."/>
            <person name="Minx P."/>
            <person name="Sodergren E."/>
            <person name="Birney E."/>
            <person name="Margulies E.H."/>
            <person name="Herrero J."/>
            <person name="Green E.D."/>
            <person name="Haussler D."/>
            <person name="Siepel A."/>
            <person name="Goldman N."/>
            <person name="Pollard K.S."/>
            <person name="Pedersen J.S."/>
            <person name="Lander E.S."/>
            <person name="Kellis M."/>
        </authorList>
    </citation>
    <scope>NUCLEOTIDE SEQUENCE [LARGE SCALE GENOMIC DNA]</scope>
    <source>
        <strain evidence="18">Thorbecke</strain>
    </source>
</reference>
<evidence type="ECO:0000256" key="7">
    <source>
        <dbReference type="ARBA" id="ARBA00022989"/>
    </source>
</evidence>
<protein>
    <recommendedName>
        <fullName evidence="12">Tumor necrosis factor ligand superfamily member 8</fullName>
    </recommendedName>
    <alternativeName>
        <fullName evidence="13">CD30 ligand</fullName>
    </alternativeName>
</protein>
<evidence type="ECO:0000256" key="13">
    <source>
        <dbReference type="ARBA" id="ARBA00083331"/>
    </source>
</evidence>
<feature type="domain" description="THD" evidence="16">
    <location>
        <begin position="94"/>
        <end position="225"/>
    </location>
</feature>
<dbReference type="Pfam" id="PF00229">
    <property type="entry name" value="TNF"/>
    <property type="match status" value="1"/>
</dbReference>
<keyword evidence="9" id="KW-1015">Disulfide bond</keyword>
<keyword evidence="5 15" id="KW-0812">Transmembrane</keyword>
<evidence type="ECO:0000256" key="11">
    <source>
        <dbReference type="ARBA" id="ARBA00053068"/>
    </source>
</evidence>
<dbReference type="Gene3D" id="2.60.120.40">
    <property type="match status" value="1"/>
</dbReference>
<dbReference type="eggNOG" id="ENOG502S54A">
    <property type="taxonomic scope" value="Eukaryota"/>
</dbReference>
<feature type="transmembrane region" description="Helical" evidence="15">
    <location>
        <begin position="38"/>
        <end position="62"/>
    </location>
</feature>
<dbReference type="FunCoup" id="G1SYA8">
    <property type="interactions" value="21"/>
</dbReference>
<keyword evidence="10" id="KW-0325">Glycoprotein</keyword>
<dbReference type="Ensembl" id="ENSOCUT00000009975.3">
    <property type="protein sequence ID" value="ENSOCUP00000008593.3"/>
    <property type="gene ID" value="ENSOCUG00000009977.4"/>
</dbReference>
<dbReference type="FunFam" id="2.60.120.40:FF:000023">
    <property type="entry name" value="tumor necrosis factor ligand superfamily member 8"/>
    <property type="match status" value="1"/>
</dbReference>
<dbReference type="PROSITE" id="PS50049">
    <property type="entry name" value="THD_2"/>
    <property type="match status" value="1"/>
</dbReference>
<gene>
    <name evidence="17" type="primary">TNFSF8</name>
</gene>
<evidence type="ECO:0000256" key="1">
    <source>
        <dbReference type="ARBA" id="ARBA00004606"/>
    </source>
</evidence>
<feature type="region of interest" description="Disordered" evidence="14">
    <location>
        <begin position="1"/>
        <end position="21"/>
    </location>
</feature>
<keyword evidence="18" id="KW-1185">Reference proteome</keyword>
<comment type="function">
    <text evidence="11">Cytokine that binds to TNFRSF8/CD30. Induces proliferation of T-cells.</text>
</comment>
<comment type="similarity">
    <text evidence="2">Belongs to the tumor necrosis factor family.</text>
</comment>
<keyword evidence="4" id="KW-0202">Cytokine</keyword>
<dbReference type="Bgee" id="ENSOCUG00000009977">
    <property type="expression patterns" value="Expressed in blood and 6 other cell types or tissues"/>
</dbReference>
<evidence type="ECO:0000256" key="14">
    <source>
        <dbReference type="SAM" id="MobiDB-lite"/>
    </source>
</evidence>
<keyword evidence="6" id="KW-0735">Signal-anchor</keyword>
<evidence type="ECO:0000256" key="4">
    <source>
        <dbReference type="ARBA" id="ARBA00022514"/>
    </source>
</evidence>
<dbReference type="GO" id="GO:0016020">
    <property type="term" value="C:membrane"/>
    <property type="evidence" value="ECO:0007669"/>
    <property type="project" value="UniProtKB-SubCell"/>
</dbReference>
<dbReference type="SMART" id="SM00207">
    <property type="entry name" value="TNF"/>
    <property type="match status" value="1"/>
</dbReference>
<evidence type="ECO:0000256" key="15">
    <source>
        <dbReference type="SAM" id="Phobius"/>
    </source>
</evidence>
<evidence type="ECO:0000256" key="2">
    <source>
        <dbReference type="ARBA" id="ARBA00008670"/>
    </source>
</evidence>
<dbReference type="InterPro" id="IPR053104">
    <property type="entry name" value="TNF_ligand_SF_member_8"/>
</dbReference>
<dbReference type="GO" id="GO:0050830">
    <property type="term" value="P:defense response to Gram-positive bacterium"/>
    <property type="evidence" value="ECO:0007669"/>
    <property type="project" value="Ensembl"/>
</dbReference>
<reference evidence="17" key="3">
    <citation type="submission" date="2025-09" db="UniProtKB">
        <authorList>
            <consortium name="Ensembl"/>
        </authorList>
    </citation>
    <scope>IDENTIFICATION</scope>
    <source>
        <strain evidence="17">Thorbecke</strain>
    </source>
</reference>
<dbReference type="InParanoid" id="G1SYA8"/>
<dbReference type="STRING" id="9986.ENSOCUP00000008593"/>
<dbReference type="GO" id="GO:0045944">
    <property type="term" value="P:positive regulation of transcription by RNA polymerase II"/>
    <property type="evidence" value="ECO:0007669"/>
    <property type="project" value="Ensembl"/>
</dbReference>
<dbReference type="GO" id="GO:0006955">
    <property type="term" value="P:immune response"/>
    <property type="evidence" value="ECO:0007669"/>
    <property type="project" value="InterPro"/>
</dbReference>
<evidence type="ECO:0000256" key="12">
    <source>
        <dbReference type="ARBA" id="ARBA00073133"/>
    </source>
</evidence>
<evidence type="ECO:0000313" key="17">
    <source>
        <dbReference type="Ensembl" id="ENSOCUP00000008593.3"/>
    </source>
</evidence>
<dbReference type="PaxDb" id="9986-ENSOCUP00000008593"/>
<dbReference type="PANTHER" id="PTHR32163:SF1">
    <property type="entry name" value="TUMOR NECROSIS FACTOR LIGAND SUPERFAMILY MEMBER 8"/>
    <property type="match status" value="1"/>
</dbReference>
<dbReference type="GeneTree" id="ENSGT00390000011719"/>
<proteinExistence type="inferred from homology"/>
<evidence type="ECO:0000313" key="18">
    <source>
        <dbReference type="Proteomes" id="UP000001811"/>
    </source>
</evidence>
<sequence length="234" mass="26272">MEPGLQQALQRGPPSAEAAMHVPAGPAAGPWGPRSRSYFCFTTALLALCLVFTVATFMVLVVRRADSIPNPPDNFPLKGGNCSEDLLCILKRAPFKKSWAYLQVSKHLNSTRLSWNKDGIVHGVTYHDGKLVIQFPGWYFIICQLQFLVQCSNHSVDLKLELLVNKEVKREALVTVCESGLPTREIYQNLSQFLLDYLQVNATISVMVDKFQYVDTNTFPLENVLSIFLYSSEQ</sequence>
<keyword evidence="8 15" id="KW-0472">Membrane</keyword>
<dbReference type="AlphaFoldDB" id="G1SYA8"/>
<evidence type="ECO:0000256" key="10">
    <source>
        <dbReference type="ARBA" id="ARBA00023180"/>
    </source>
</evidence>
<evidence type="ECO:0000256" key="5">
    <source>
        <dbReference type="ARBA" id="ARBA00022692"/>
    </source>
</evidence>
<evidence type="ECO:0000256" key="9">
    <source>
        <dbReference type="ARBA" id="ARBA00023157"/>
    </source>
</evidence>
<name>G1SYA8_RABIT</name>
<evidence type="ECO:0000256" key="8">
    <source>
        <dbReference type="ARBA" id="ARBA00023136"/>
    </source>
</evidence>
<evidence type="ECO:0000259" key="16">
    <source>
        <dbReference type="PROSITE" id="PS50049"/>
    </source>
</evidence>
<dbReference type="Proteomes" id="UP000001811">
    <property type="component" value="Unplaced"/>
</dbReference>
<reference evidence="17" key="2">
    <citation type="submission" date="2025-08" db="UniProtKB">
        <authorList>
            <consortium name="Ensembl"/>
        </authorList>
    </citation>
    <scope>IDENTIFICATION</scope>
    <source>
        <strain evidence="17">Thorbecke</strain>
    </source>
</reference>
<dbReference type="GO" id="GO:0005164">
    <property type="term" value="F:tumor necrosis factor receptor binding"/>
    <property type="evidence" value="ECO:0007669"/>
    <property type="project" value="InterPro"/>
</dbReference>
<evidence type="ECO:0000256" key="6">
    <source>
        <dbReference type="ARBA" id="ARBA00022968"/>
    </source>
</evidence>
<evidence type="ECO:0000256" key="3">
    <source>
        <dbReference type="ARBA" id="ARBA00011233"/>
    </source>
</evidence>
<dbReference type="GO" id="GO:0005615">
    <property type="term" value="C:extracellular space"/>
    <property type="evidence" value="ECO:0007669"/>
    <property type="project" value="UniProtKB-KW"/>
</dbReference>
<organism evidence="17 18">
    <name type="scientific">Oryctolagus cuniculus</name>
    <name type="common">Rabbit</name>
    <dbReference type="NCBI Taxonomy" id="9986"/>
    <lineage>
        <taxon>Eukaryota</taxon>
        <taxon>Metazoa</taxon>
        <taxon>Chordata</taxon>
        <taxon>Craniata</taxon>
        <taxon>Vertebrata</taxon>
        <taxon>Euteleostomi</taxon>
        <taxon>Mammalia</taxon>
        <taxon>Eutheria</taxon>
        <taxon>Euarchontoglires</taxon>
        <taxon>Glires</taxon>
        <taxon>Lagomorpha</taxon>
        <taxon>Leporidae</taxon>
        <taxon>Oryctolagus</taxon>
    </lineage>
</organism>
<dbReference type="PANTHER" id="PTHR32163">
    <property type="entry name" value="TUMOR NECROSIS FACTOR LIGAND SUPERFAMILY MEMBER 8"/>
    <property type="match status" value="1"/>
</dbReference>
<accession>G1SYA8</accession>
<dbReference type="GO" id="GO:0043374">
    <property type="term" value="P:CD8-positive, alpha-beta T cell differentiation"/>
    <property type="evidence" value="ECO:0007669"/>
    <property type="project" value="Ensembl"/>
</dbReference>
<comment type="subunit">
    <text evidence="3">Homotrimer.</text>
</comment>
<comment type="subcellular location">
    <subcellularLocation>
        <location evidence="1">Membrane</location>
        <topology evidence="1">Single-pass type II membrane protein</topology>
    </subcellularLocation>
</comment>
<dbReference type="InterPro" id="IPR008983">
    <property type="entry name" value="Tumour_necrosis_fac-like_dom"/>
</dbReference>
<dbReference type="InterPro" id="IPR006052">
    <property type="entry name" value="TNF_dom"/>
</dbReference>
<dbReference type="SUPFAM" id="SSF49842">
    <property type="entry name" value="TNF-like"/>
    <property type="match status" value="1"/>
</dbReference>
<dbReference type="GO" id="GO:0005125">
    <property type="term" value="F:cytokine activity"/>
    <property type="evidence" value="ECO:0007669"/>
    <property type="project" value="UniProtKB-KW"/>
</dbReference>
<keyword evidence="7 15" id="KW-1133">Transmembrane helix</keyword>